<dbReference type="GO" id="GO:0046983">
    <property type="term" value="F:protein dimerization activity"/>
    <property type="evidence" value="ECO:0007669"/>
    <property type="project" value="InterPro"/>
</dbReference>
<feature type="coiled-coil region" evidence="1">
    <location>
        <begin position="233"/>
        <end position="274"/>
    </location>
</feature>
<evidence type="ECO:0000313" key="4">
    <source>
        <dbReference type="EMBL" id="TVY63368.1"/>
    </source>
</evidence>
<dbReference type="Gene3D" id="4.10.280.10">
    <property type="entry name" value="Helix-loop-helix DNA-binding domain"/>
    <property type="match status" value="1"/>
</dbReference>
<dbReference type="InterPro" id="IPR011598">
    <property type="entry name" value="bHLH_dom"/>
</dbReference>
<dbReference type="AlphaFoldDB" id="A0A559KTP6"/>
<evidence type="ECO:0000313" key="5">
    <source>
        <dbReference type="Proteomes" id="UP000320707"/>
    </source>
</evidence>
<protein>
    <submittedName>
        <fullName evidence="4">Allergen Fus c 3</fullName>
    </submittedName>
</protein>
<dbReference type="EMBL" id="SRMI01000009">
    <property type="protein sequence ID" value="TVY63368.1"/>
    <property type="molecule type" value="Genomic_DNA"/>
</dbReference>
<proteinExistence type="predicted"/>
<dbReference type="PROSITE" id="PS50888">
    <property type="entry name" value="BHLH"/>
    <property type="match status" value="1"/>
</dbReference>
<sequence length="283" mass="31998">MPMRPVENVTTRTNSEDRSINTTSAIQTTNLETHNDLDIFVQGFYKPQFQMSHNLSIGEATIEENMWDTDNSWNSEHFLNNTMMQLGPSGLPQANLPTTYQTSTETASKHFAYAPGMEPRNQESSGPVFLAGDDNKSLGLMVLSRSNSSQDPEIQLRSASRKSKNRKLGRPASSNSQAHARKCHNLVEKQYRTRLKAQFENLLTVLPTAQDPDYVDKDATGNPGRYLSRGQVLDAARERILKLENEVELSTVRCNRLLKDIARMERTLLEEKNRAALSFWSAY</sequence>
<keyword evidence="1" id="KW-0175">Coiled coil</keyword>
<reference evidence="4 5" key="1">
    <citation type="journal article" date="2019" name="Microbiol. Resour. Announc.">
        <title>High-quality draft genome sequence of Fusarium oxysporum f. sp. cubense strain 160527, a causal agent of Panama disease.</title>
        <authorList>
            <person name="Asai S."/>
            <person name="Ayukawa Y."/>
            <person name="Gan P."/>
            <person name="Masuda S."/>
            <person name="Komatsu K."/>
            <person name="Shirasu K."/>
            <person name="Arie T."/>
        </authorList>
    </citation>
    <scope>NUCLEOTIDE SEQUENCE [LARGE SCALE GENOMIC DNA]</scope>
    <source>
        <strain evidence="4 5">160527</strain>
    </source>
</reference>
<comment type="caution">
    <text evidence="4">The sequence shown here is derived from an EMBL/GenBank/DDBJ whole genome shotgun (WGS) entry which is preliminary data.</text>
</comment>
<organism evidence="4 5">
    <name type="scientific">Fusarium oxysporum f. sp. cubense</name>
    <dbReference type="NCBI Taxonomy" id="61366"/>
    <lineage>
        <taxon>Eukaryota</taxon>
        <taxon>Fungi</taxon>
        <taxon>Dikarya</taxon>
        <taxon>Ascomycota</taxon>
        <taxon>Pezizomycotina</taxon>
        <taxon>Sordariomycetes</taxon>
        <taxon>Hypocreomycetidae</taxon>
        <taxon>Hypocreales</taxon>
        <taxon>Nectriaceae</taxon>
        <taxon>Fusarium</taxon>
        <taxon>Fusarium oxysporum species complex</taxon>
    </lineage>
</organism>
<gene>
    <name evidence="4" type="ORF">Focb16_v015385</name>
</gene>
<dbReference type="SMART" id="SM00353">
    <property type="entry name" value="HLH"/>
    <property type="match status" value="1"/>
</dbReference>
<dbReference type="InterPro" id="IPR036638">
    <property type="entry name" value="HLH_DNA-bd_sf"/>
</dbReference>
<accession>A0A559KTP6</accession>
<name>A0A559KTP6_FUSOC</name>
<evidence type="ECO:0000256" key="1">
    <source>
        <dbReference type="SAM" id="Coils"/>
    </source>
</evidence>
<feature type="region of interest" description="Disordered" evidence="2">
    <location>
        <begin position="144"/>
        <end position="181"/>
    </location>
</feature>
<feature type="domain" description="BHLH" evidence="3">
    <location>
        <begin position="179"/>
        <end position="243"/>
    </location>
</feature>
<dbReference type="SUPFAM" id="SSF47459">
    <property type="entry name" value="HLH, helix-loop-helix DNA-binding domain"/>
    <property type="match status" value="1"/>
</dbReference>
<dbReference type="Proteomes" id="UP000320707">
    <property type="component" value="Unassembled WGS sequence"/>
</dbReference>
<evidence type="ECO:0000259" key="3">
    <source>
        <dbReference type="PROSITE" id="PS50888"/>
    </source>
</evidence>
<evidence type="ECO:0000256" key="2">
    <source>
        <dbReference type="SAM" id="MobiDB-lite"/>
    </source>
</evidence>
<feature type="compositionally biased region" description="Basic residues" evidence="2">
    <location>
        <begin position="159"/>
        <end position="169"/>
    </location>
</feature>
<dbReference type="Pfam" id="PF00010">
    <property type="entry name" value="HLH"/>
    <property type="match status" value="1"/>
</dbReference>